<evidence type="ECO:0000256" key="4">
    <source>
        <dbReference type="ARBA" id="ARBA00022801"/>
    </source>
</evidence>
<organism evidence="9 10">
    <name type="scientific">Polypterus senegalus</name>
    <name type="common">Senegal bichir</name>
    <dbReference type="NCBI Taxonomy" id="55291"/>
    <lineage>
        <taxon>Eukaryota</taxon>
        <taxon>Metazoa</taxon>
        <taxon>Chordata</taxon>
        <taxon>Craniata</taxon>
        <taxon>Vertebrata</taxon>
        <taxon>Euteleostomi</taxon>
        <taxon>Actinopterygii</taxon>
        <taxon>Polypteriformes</taxon>
        <taxon>Polypteridae</taxon>
        <taxon>Polypterus</taxon>
    </lineage>
</organism>
<gene>
    <name evidence="9" type="primary">Arsb</name>
    <name evidence="9" type="ORF">GTO96_0020349</name>
</gene>
<sequence>MLLALSVTQATILSPTPYSFVTLVSSLARLFSAPHLVQNKGGGCGMVTVPSVTVLSDSSVLRLNHWIHTGMQHQIIWPCQPYCVPLDEKLLPELLRDAGYSTHMVGKWHLGMYQKDCLPTHRGFDTYFGYLTGSENYFTHERCMLITPLNVTRCALDLRDGEEVAEEYNGTYSTELFVQRALKIIANHNPQKDSMSNRSFDKKSNQLYPRILQRDTVPKESKSLDSVHVSQPYGKIGSTA</sequence>
<protein>
    <submittedName>
        <fullName evidence="9">ARSB Arylsulfatase</fullName>
    </submittedName>
</protein>
<keyword evidence="4" id="KW-0378">Hydrolase</keyword>
<evidence type="ECO:0000256" key="5">
    <source>
        <dbReference type="ARBA" id="ARBA00022837"/>
    </source>
</evidence>
<dbReference type="InterPro" id="IPR017850">
    <property type="entry name" value="Alkaline_phosphatase_core_sf"/>
</dbReference>
<evidence type="ECO:0000313" key="9">
    <source>
        <dbReference type="EMBL" id="KAG2466416.1"/>
    </source>
</evidence>
<dbReference type="PANTHER" id="PTHR10342">
    <property type="entry name" value="ARYLSULFATASE"/>
    <property type="match status" value="1"/>
</dbReference>
<evidence type="ECO:0000256" key="7">
    <source>
        <dbReference type="SAM" id="MobiDB-lite"/>
    </source>
</evidence>
<evidence type="ECO:0000256" key="2">
    <source>
        <dbReference type="ARBA" id="ARBA00008779"/>
    </source>
</evidence>
<feature type="non-terminal residue" evidence="9">
    <location>
        <position position="240"/>
    </location>
</feature>
<dbReference type="Gene3D" id="3.40.720.10">
    <property type="entry name" value="Alkaline Phosphatase, subunit A"/>
    <property type="match status" value="1"/>
</dbReference>
<dbReference type="PROSITE" id="PS00149">
    <property type="entry name" value="SULFATASE_2"/>
    <property type="match status" value="1"/>
</dbReference>
<accession>A0A8X7XDX8</accession>
<feature type="region of interest" description="Disordered" evidence="7">
    <location>
        <begin position="211"/>
        <end position="240"/>
    </location>
</feature>
<comment type="similarity">
    <text evidence="2">Belongs to the sulfatase family.</text>
</comment>
<dbReference type="SUPFAM" id="SSF53649">
    <property type="entry name" value="Alkaline phosphatase-like"/>
    <property type="match status" value="1"/>
</dbReference>
<dbReference type="GO" id="GO:0008484">
    <property type="term" value="F:sulfuric ester hydrolase activity"/>
    <property type="evidence" value="ECO:0007669"/>
    <property type="project" value="InterPro"/>
</dbReference>
<dbReference type="EMBL" id="JAATIS010001241">
    <property type="protein sequence ID" value="KAG2466416.1"/>
    <property type="molecule type" value="Genomic_DNA"/>
</dbReference>
<dbReference type="PANTHER" id="PTHR10342:SF274">
    <property type="entry name" value="ARYLSULFATASE B"/>
    <property type="match status" value="1"/>
</dbReference>
<dbReference type="Proteomes" id="UP000886611">
    <property type="component" value="Unassembled WGS sequence"/>
</dbReference>
<dbReference type="InterPro" id="IPR047115">
    <property type="entry name" value="ARSB"/>
</dbReference>
<evidence type="ECO:0000259" key="8">
    <source>
        <dbReference type="Pfam" id="PF00884"/>
    </source>
</evidence>
<evidence type="ECO:0000256" key="6">
    <source>
        <dbReference type="ARBA" id="ARBA00023180"/>
    </source>
</evidence>
<reference evidence="9 10" key="1">
    <citation type="journal article" date="2021" name="Cell">
        <title>Tracing the genetic footprints of vertebrate landing in non-teleost ray-finned fishes.</title>
        <authorList>
            <person name="Bi X."/>
            <person name="Wang K."/>
            <person name="Yang L."/>
            <person name="Pan H."/>
            <person name="Jiang H."/>
            <person name="Wei Q."/>
            <person name="Fang M."/>
            <person name="Yu H."/>
            <person name="Zhu C."/>
            <person name="Cai Y."/>
            <person name="He Y."/>
            <person name="Gan X."/>
            <person name="Zeng H."/>
            <person name="Yu D."/>
            <person name="Zhu Y."/>
            <person name="Jiang H."/>
            <person name="Qiu Q."/>
            <person name="Yang H."/>
            <person name="Zhang Y.E."/>
            <person name="Wang W."/>
            <person name="Zhu M."/>
            <person name="He S."/>
            <person name="Zhang G."/>
        </authorList>
    </citation>
    <scope>NUCLEOTIDE SEQUENCE [LARGE SCALE GENOMIC DNA]</scope>
    <source>
        <strain evidence="9">Bchr_013</strain>
    </source>
</reference>
<dbReference type="InterPro" id="IPR000917">
    <property type="entry name" value="Sulfatase_N"/>
</dbReference>
<feature type="domain" description="Sulfatase N-terminal" evidence="8">
    <location>
        <begin position="67"/>
        <end position="193"/>
    </location>
</feature>
<keyword evidence="3" id="KW-0479">Metal-binding</keyword>
<evidence type="ECO:0000256" key="3">
    <source>
        <dbReference type="ARBA" id="ARBA00022723"/>
    </source>
</evidence>
<keyword evidence="5" id="KW-0106">Calcium</keyword>
<keyword evidence="6" id="KW-0325">Glycoprotein</keyword>
<dbReference type="AlphaFoldDB" id="A0A8X7XDX8"/>
<name>A0A8X7XDX8_POLSE</name>
<dbReference type="Pfam" id="PF00884">
    <property type="entry name" value="Sulfatase"/>
    <property type="match status" value="1"/>
</dbReference>
<comment type="cofactor">
    <cofactor evidence="1">
        <name>Ca(2+)</name>
        <dbReference type="ChEBI" id="CHEBI:29108"/>
    </cofactor>
</comment>
<evidence type="ECO:0000313" key="10">
    <source>
        <dbReference type="Proteomes" id="UP000886611"/>
    </source>
</evidence>
<feature type="non-terminal residue" evidence="9">
    <location>
        <position position="1"/>
    </location>
</feature>
<evidence type="ECO:0000256" key="1">
    <source>
        <dbReference type="ARBA" id="ARBA00001913"/>
    </source>
</evidence>
<comment type="caution">
    <text evidence="9">The sequence shown here is derived from an EMBL/GenBank/DDBJ whole genome shotgun (WGS) entry which is preliminary data.</text>
</comment>
<feature type="compositionally biased region" description="Basic and acidic residues" evidence="7">
    <location>
        <begin position="212"/>
        <end position="225"/>
    </location>
</feature>
<dbReference type="GO" id="GO:0046872">
    <property type="term" value="F:metal ion binding"/>
    <property type="evidence" value="ECO:0007669"/>
    <property type="project" value="UniProtKB-KW"/>
</dbReference>
<proteinExistence type="inferred from homology"/>
<keyword evidence="10" id="KW-1185">Reference proteome</keyword>
<dbReference type="InterPro" id="IPR024607">
    <property type="entry name" value="Sulfatase_CS"/>
</dbReference>